<dbReference type="PANTHER" id="PTHR24305">
    <property type="entry name" value="CYTOCHROME P450"/>
    <property type="match status" value="1"/>
</dbReference>
<dbReference type="Pfam" id="PF00067">
    <property type="entry name" value="p450"/>
    <property type="match status" value="1"/>
</dbReference>
<gene>
    <name evidence="11" type="ORF">AJ80_02376</name>
</gene>
<dbReference type="STRING" id="1447883.A0A2B7YQK9"/>
<protein>
    <submittedName>
        <fullName evidence="11">Uncharacterized protein</fullName>
    </submittedName>
</protein>
<dbReference type="GO" id="GO:0005506">
    <property type="term" value="F:iron ion binding"/>
    <property type="evidence" value="ECO:0007669"/>
    <property type="project" value="InterPro"/>
</dbReference>
<dbReference type="PRINTS" id="PR00385">
    <property type="entry name" value="P450"/>
</dbReference>
<evidence type="ECO:0000256" key="3">
    <source>
        <dbReference type="ARBA" id="ARBA00022617"/>
    </source>
</evidence>
<dbReference type="GO" id="GO:0020037">
    <property type="term" value="F:heme binding"/>
    <property type="evidence" value="ECO:0007669"/>
    <property type="project" value="InterPro"/>
</dbReference>
<evidence type="ECO:0000256" key="1">
    <source>
        <dbReference type="ARBA" id="ARBA00001971"/>
    </source>
</evidence>
<keyword evidence="4 8" id="KW-0479">Metal-binding</keyword>
<dbReference type="PRINTS" id="PR00463">
    <property type="entry name" value="EP450I"/>
</dbReference>
<dbReference type="GO" id="GO:0004497">
    <property type="term" value="F:monooxygenase activity"/>
    <property type="evidence" value="ECO:0007669"/>
    <property type="project" value="UniProtKB-KW"/>
</dbReference>
<evidence type="ECO:0000313" key="12">
    <source>
        <dbReference type="Proteomes" id="UP000224634"/>
    </source>
</evidence>
<dbReference type="EMBL" id="PDNA01000022">
    <property type="protein sequence ID" value="PGH23595.1"/>
    <property type="molecule type" value="Genomic_DNA"/>
</dbReference>
<evidence type="ECO:0000313" key="11">
    <source>
        <dbReference type="EMBL" id="PGH23595.1"/>
    </source>
</evidence>
<evidence type="ECO:0000256" key="5">
    <source>
        <dbReference type="ARBA" id="ARBA00023002"/>
    </source>
</evidence>
<evidence type="ECO:0000256" key="8">
    <source>
        <dbReference type="PIRSR" id="PIRSR602401-1"/>
    </source>
</evidence>
<comment type="similarity">
    <text evidence="2 9">Belongs to the cytochrome P450 family.</text>
</comment>
<dbReference type="InterPro" id="IPR017972">
    <property type="entry name" value="Cyt_P450_CS"/>
</dbReference>
<keyword evidence="10" id="KW-0812">Transmembrane</keyword>
<keyword evidence="3 8" id="KW-0349">Heme</keyword>
<organism evidence="11 12">
    <name type="scientific">Polytolypa hystricis (strain UAMH7299)</name>
    <dbReference type="NCBI Taxonomy" id="1447883"/>
    <lineage>
        <taxon>Eukaryota</taxon>
        <taxon>Fungi</taxon>
        <taxon>Dikarya</taxon>
        <taxon>Ascomycota</taxon>
        <taxon>Pezizomycotina</taxon>
        <taxon>Eurotiomycetes</taxon>
        <taxon>Eurotiomycetidae</taxon>
        <taxon>Onygenales</taxon>
        <taxon>Onygenales incertae sedis</taxon>
        <taxon>Polytolypa</taxon>
    </lineage>
</organism>
<comment type="caution">
    <text evidence="11">The sequence shown here is derived from an EMBL/GenBank/DDBJ whole genome shotgun (WGS) entry which is preliminary data.</text>
</comment>
<dbReference type="OrthoDB" id="1470350at2759"/>
<reference evidence="11 12" key="1">
    <citation type="submission" date="2017-10" db="EMBL/GenBank/DDBJ databases">
        <title>Comparative genomics in systemic dimorphic fungi from Ajellomycetaceae.</title>
        <authorList>
            <person name="Munoz J.F."/>
            <person name="Mcewen J.G."/>
            <person name="Clay O.K."/>
            <person name="Cuomo C.A."/>
        </authorList>
    </citation>
    <scope>NUCLEOTIDE SEQUENCE [LARGE SCALE GENOMIC DNA]</scope>
    <source>
        <strain evidence="11 12">UAMH7299</strain>
    </source>
</reference>
<sequence>MDAASSRPDISTLLGAITRHAAAASATCLLLVILWTCFHAVYNIFFHPLKNFPGPTSWAATRFPWCWHQYHGRLPHRLLQLHKRYGHVVRVAPDELSFTTATAWKTIYGQRAVEMSKDPVFSLHTPTGAQSLLTADRETHARQRRLLAHAFSEKALREQEYILQSYVNKLLDQLSRNYTSGALDVAQWFNSTTFDLIGDLAFGEDFGCLDIGDLVPFGRDIRSMTKELIFDQMLKYYGLLSFTGLFLPKNIKGVRRQNIQRTIDTVERRIQGDTDRKDFLFYILAANDEKGMSREEIYVNSFSLSIAGSESSATSISGAVFYILTYHHVYEKLVDGIRSAFKSETEITLVRLNDLVYLTAVLTETLRLYPPVSITLPRVVPGNGEAIDSFYVPGGTTVGVNHFSASRHPENFHCPDEFLPERWLRESRNTSSIDKDEKAAMQPFSYGPRGCIGRNLAWAEMRLVIAKLLWRFDLELVGNNEDWLERQTVCGFWEKSPLRCKLTPVKRDS</sequence>
<dbReference type="Proteomes" id="UP000224634">
    <property type="component" value="Unassembled WGS sequence"/>
</dbReference>
<evidence type="ECO:0000256" key="2">
    <source>
        <dbReference type="ARBA" id="ARBA00010617"/>
    </source>
</evidence>
<dbReference type="GO" id="GO:0016705">
    <property type="term" value="F:oxidoreductase activity, acting on paired donors, with incorporation or reduction of molecular oxygen"/>
    <property type="evidence" value="ECO:0007669"/>
    <property type="project" value="InterPro"/>
</dbReference>
<name>A0A2B7YQK9_POLH7</name>
<keyword evidence="6 8" id="KW-0408">Iron</keyword>
<evidence type="ECO:0000256" key="10">
    <source>
        <dbReference type="SAM" id="Phobius"/>
    </source>
</evidence>
<dbReference type="InterPro" id="IPR050121">
    <property type="entry name" value="Cytochrome_P450_monoxygenase"/>
</dbReference>
<dbReference type="InterPro" id="IPR002401">
    <property type="entry name" value="Cyt_P450_E_grp-I"/>
</dbReference>
<dbReference type="PANTHER" id="PTHR24305:SF210">
    <property type="entry name" value="CYTOCHROME P450 MONOOXYGENASE ASQL-RELATED"/>
    <property type="match status" value="1"/>
</dbReference>
<dbReference type="CDD" id="cd11058">
    <property type="entry name" value="CYP60B-like"/>
    <property type="match status" value="1"/>
</dbReference>
<keyword evidence="5 9" id="KW-0560">Oxidoreductase</keyword>
<keyword evidence="10" id="KW-1133">Transmembrane helix</keyword>
<dbReference type="InterPro" id="IPR036396">
    <property type="entry name" value="Cyt_P450_sf"/>
</dbReference>
<feature type="binding site" description="axial binding residue" evidence="8">
    <location>
        <position position="451"/>
    </location>
    <ligand>
        <name>heme</name>
        <dbReference type="ChEBI" id="CHEBI:30413"/>
    </ligand>
    <ligandPart>
        <name>Fe</name>
        <dbReference type="ChEBI" id="CHEBI:18248"/>
    </ligandPart>
</feature>
<proteinExistence type="inferred from homology"/>
<dbReference type="PROSITE" id="PS00086">
    <property type="entry name" value="CYTOCHROME_P450"/>
    <property type="match status" value="1"/>
</dbReference>
<dbReference type="Gene3D" id="1.10.630.10">
    <property type="entry name" value="Cytochrome P450"/>
    <property type="match status" value="1"/>
</dbReference>
<evidence type="ECO:0000256" key="6">
    <source>
        <dbReference type="ARBA" id="ARBA00023004"/>
    </source>
</evidence>
<dbReference type="AlphaFoldDB" id="A0A2B7YQK9"/>
<dbReference type="SUPFAM" id="SSF48264">
    <property type="entry name" value="Cytochrome P450"/>
    <property type="match status" value="1"/>
</dbReference>
<keyword evidence="12" id="KW-1185">Reference proteome</keyword>
<comment type="cofactor">
    <cofactor evidence="1 8">
        <name>heme</name>
        <dbReference type="ChEBI" id="CHEBI:30413"/>
    </cofactor>
</comment>
<dbReference type="InterPro" id="IPR001128">
    <property type="entry name" value="Cyt_P450"/>
</dbReference>
<evidence type="ECO:0000256" key="9">
    <source>
        <dbReference type="RuleBase" id="RU000461"/>
    </source>
</evidence>
<feature type="transmembrane region" description="Helical" evidence="10">
    <location>
        <begin position="21"/>
        <end position="42"/>
    </location>
</feature>
<evidence type="ECO:0000256" key="4">
    <source>
        <dbReference type="ARBA" id="ARBA00022723"/>
    </source>
</evidence>
<evidence type="ECO:0000256" key="7">
    <source>
        <dbReference type="ARBA" id="ARBA00023033"/>
    </source>
</evidence>
<accession>A0A2B7YQK9</accession>
<keyword evidence="7 9" id="KW-0503">Monooxygenase</keyword>
<keyword evidence="10" id="KW-0472">Membrane</keyword>